<dbReference type="Gene3D" id="3.40.50.10540">
    <property type="entry name" value="Crotonobetainyl-coa:carnitine coa-transferase, domain 1"/>
    <property type="match status" value="1"/>
</dbReference>
<keyword evidence="2 3" id="KW-0808">Transferase</keyword>
<organism evidence="3 4">
    <name type="scientific">Pseudonocardia oroxyli</name>
    <dbReference type="NCBI Taxonomy" id="366584"/>
    <lineage>
        <taxon>Bacteria</taxon>
        <taxon>Bacillati</taxon>
        <taxon>Actinomycetota</taxon>
        <taxon>Actinomycetes</taxon>
        <taxon>Pseudonocardiales</taxon>
        <taxon>Pseudonocardiaceae</taxon>
        <taxon>Pseudonocardia</taxon>
    </lineage>
</organism>
<keyword evidence="4" id="KW-1185">Reference proteome</keyword>
<dbReference type="InterPro" id="IPR023606">
    <property type="entry name" value="CoA-Trfase_III_dom_1_sf"/>
</dbReference>
<evidence type="ECO:0000256" key="2">
    <source>
        <dbReference type="ARBA" id="ARBA00022679"/>
    </source>
</evidence>
<dbReference type="Proteomes" id="UP000198967">
    <property type="component" value="Unassembled WGS sequence"/>
</dbReference>
<evidence type="ECO:0000313" key="3">
    <source>
        <dbReference type="EMBL" id="SDH51557.1"/>
    </source>
</evidence>
<accession>A0A1G8D140</accession>
<dbReference type="SUPFAM" id="SSF89796">
    <property type="entry name" value="CoA-transferase family III (CaiB/BaiF)"/>
    <property type="match status" value="1"/>
</dbReference>
<comment type="similarity">
    <text evidence="1">Belongs to the CoA-transferase III family.</text>
</comment>
<dbReference type="InterPro" id="IPR044855">
    <property type="entry name" value="CoA-Trfase_III_dom3_sf"/>
</dbReference>
<sequence length="335" mass="35958">MYDSMAGVTVVEVAGTRTARFAGKLLADVGATVVRVSGSEPDPYFDLRKASTRSTVTELLAGADVLVTDLPDSELAELDLDPAELRVRYPRLVVTLLSALGRTGSRAGLDAGEAAMQAASGFLHLTGYPDREPLLVPYGLGELQLGISGAGASAAAVWRARAAGTGALVEISGAEVLASYVRIYGAVGNYYDIALVRDGRRAPGSGGRWPFGLFPCKDGYVALIARTAPEWDRFLEMLGSPGWAKEPRYTDVRAMAIDYPDEVDALVQPWLNARTRDELLALAQEYKVPMAPVRRIDELTADIQMGYRGFFESVPLDGGEADIPGRPWVETLAPH</sequence>
<gene>
    <name evidence="3" type="ORF">SAMN05216377_12428</name>
</gene>
<dbReference type="Pfam" id="PF02515">
    <property type="entry name" value="CoA_transf_3"/>
    <property type="match status" value="1"/>
</dbReference>
<dbReference type="OrthoDB" id="9797653at2"/>
<evidence type="ECO:0000256" key="1">
    <source>
        <dbReference type="ARBA" id="ARBA00008383"/>
    </source>
</evidence>
<name>A0A1G8D140_PSEOR</name>
<dbReference type="InterPro" id="IPR003673">
    <property type="entry name" value="CoA-Trfase_fam_III"/>
</dbReference>
<dbReference type="AlphaFoldDB" id="A0A1G8D140"/>
<reference evidence="3 4" key="1">
    <citation type="submission" date="2016-10" db="EMBL/GenBank/DDBJ databases">
        <authorList>
            <person name="de Groot N.N."/>
        </authorList>
    </citation>
    <scope>NUCLEOTIDE SEQUENCE [LARGE SCALE GENOMIC DNA]</scope>
    <source>
        <strain evidence="3 4">CGMCC 4.3143</strain>
    </source>
</reference>
<dbReference type="RefSeq" id="WP_093089604.1">
    <property type="nucleotide sequence ID" value="NZ_FNBE01000024.1"/>
</dbReference>
<proteinExistence type="inferred from homology"/>
<dbReference type="STRING" id="366584.SAMN05216377_12428"/>
<dbReference type="EMBL" id="FNBE01000024">
    <property type="protein sequence ID" value="SDH51557.1"/>
    <property type="molecule type" value="Genomic_DNA"/>
</dbReference>
<dbReference type="Gene3D" id="3.30.1540.10">
    <property type="entry name" value="formyl-coa transferase, domain 3"/>
    <property type="match status" value="1"/>
</dbReference>
<dbReference type="PANTHER" id="PTHR48228:SF6">
    <property type="entry name" value="L-CARNITINE COA-TRANSFERASE"/>
    <property type="match status" value="1"/>
</dbReference>
<dbReference type="InterPro" id="IPR050509">
    <property type="entry name" value="CoA-transferase_III"/>
</dbReference>
<evidence type="ECO:0000313" key="4">
    <source>
        <dbReference type="Proteomes" id="UP000198967"/>
    </source>
</evidence>
<dbReference type="PANTHER" id="PTHR48228">
    <property type="entry name" value="SUCCINYL-COA--D-CITRAMALATE COA-TRANSFERASE"/>
    <property type="match status" value="1"/>
</dbReference>
<protein>
    <submittedName>
        <fullName evidence="3">Succinyl-CoA---D-citramalate CoA-transferase</fullName>
    </submittedName>
</protein>
<dbReference type="GO" id="GO:0016740">
    <property type="term" value="F:transferase activity"/>
    <property type="evidence" value="ECO:0007669"/>
    <property type="project" value="UniProtKB-KW"/>
</dbReference>